<evidence type="ECO:0000256" key="1">
    <source>
        <dbReference type="SAM" id="MobiDB-lite"/>
    </source>
</evidence>
<feature type="region of interest" description="Disordered" evidence="1">
    <location>
        <begin position="302"/>
        <end position="321"/>
    </location>
</feature>
<comment type="caution">
    <text evidence="2">The sequence shown here is derived from an EMBL/GenBank/DDBJ whole genome shotgun (WGS) entry which is preliminary data.</text>
</comment>
<sequence length="351" mass="38910">MSLPSLSPTPPFHPPSGPFKPDGHTDAPPLDLTGTLELRVNSPLPMTPGAISPATPSICLLTGPLGEFLRYSRQEASKWLIDLAHDICDPANLRGSLLIWEEPQQQWCPVSNSDPLTASIYCYDLPVGITVGLSKISHRVRKSVTAATGNASTMADRVKRRDGDAWGIILGESSSVLSHLSPPAPNLSIYDEVFGLSLSKTLNPWFGKYEMGLRFVSPNNYECHMFAIESPNQQYTIVGRFRGPTSHPAVHGHHAIPPRPQLNNFPPPGLFRWHYLQCVLKRFAHDDYKNLVNINFSELPLRMEGDSDDDGTDSEAEWPSLGLDLGRDVESSLEEREERHRAVAEWISTTM</sequence>
<organism evidence="2 3">
    <name type="scientific">Mycena venus</name>
    <dbReference type="NCBI Taxonomy" id="2733690"/>
    <lineage>
        <taxon>Eukaryota</taxon>
        <taxon>Fungi</taxon>
        <taxon>Dikarya</taxon>
        <taxon>Basidiomycota</taxon>
        <taxon>Agaricomycotina</taxon>
        <taxon>Agaricomycetes</taxon>
        <taxon>Agaricomycetidae</taxon>
        <taxon>Agaricales</taxon>
        <taxon>Marasmiineae</taxon>
        <taxon>Mycenaceae</taxon>
        <taxon>Mycena</taxon>
    </lineage>
</organism>
<protein>
    <submittedName>
        <fullName evidence="2">Uncharacterized protein</fullName>
    </submittedName>
</protein>
<dbReference type="AlphaFoldDB" id="A0A8H6YK09"/>
<keyword evidence="3" id="KW-1185">Reference proteome</keyword>
<gene>
    <name evidence="2" type="ORF">MVEN_00739000</name>
</gene>
<dbReference type="OrthoDB" id="3141919at2759"/>
<reference evidence="2" key="1">
    <citation type="submission" date="2020-05" db="EMBL/GenBank/DDBJ databases">
        <title>Mycena genomes resolve the evolution of fungal bioluminescence.</title>
        <authorList>
            <person name="Tsai I.J."/>
        </authorList>
    </citation>
    <scope>NUCLEOTIDE SEQUENCE</scope>
    <source>
        <strain evidence="2">CCC161011</strain>
    </source>
</reference>
<evidence type="ECO:0000313" key="2">
    <source>
        <dbReference type="EMBL" id="KAF7360106.1"/>
    </source>
</evidence>
<feature type="compositionally biased region" description="Pro residues" evidence="1">
    <location>
        <begin position="7"/>
        <end position="18"/>
    </location>
</feature>
<evidence type="ECO:0000313" key="3">
    <source>
        <dbReference type="Proteomes" id="UP000620124"/>
    </source>
</evidence>
<dbReference type="Proteomes" id="UP000620124">
    <property type="component" value="Unassembled WGS sequence"/>
</dbReference>
<accession>A0A8H6YK09</accession>
<proteinExistence type="predicted"/>
<feature type="region of interest" description="Disordered" evidence="1">
    <location>
        <begin position="1"/>
        <end position="32"/>
    </location>
</feature>
<name>A0A8H6YK09_9AGAR</name>
<feature type="compositionally biased region" description="Acidic residues" evidence="1">
    <location>
        <begin position="306"/>
        <end position="316"/>
    </location>
</feature>
<dbReference type="EMBL" id="JACAZI010000005">
    <property type="protein sequence ID" value="KAF7360106.1"/>
    <property type="molecule type" value="Genomic_DNA"/>
</dbReference>